<comment type="subcellular location">
    <subcellularLocation>
        <location evidence="1">Membrane</location>
        <topology evidence="1">Multi-pass membrane protein</topology>
    </subcellularLocation>
</comment>
<evidence type="ECO:0000256" key="2">
    <source>
        <dbReference type="ARBA" id="ARBA00022692"/>
    </source>
</evidence>
<evidence type="ECO:0000313" key="5">
    <source>
        <dbReference type="Proteomes" id="UP000887578"/>
    </source>
</evidence>
<organism evidence="5 6">
    <name type="scientific">Panagrolaimus davidi</name>
    <dbReference type="NCBI Taxonomy" id="227884"/>
    <lineage>
        <taxon>Eukaryota</taxon>
        <taxon>Metazoa</taxon>
        <taxon>Ecdysozoa</taxon>
        <taxon>Nematoda</taxon>
        <taxon>Chromadorea</taxon>
        <taxon>Rhabditida</taxon>
        <taxon>Tylenchina</taxon>
        <taxon>Panagrolaimomorpha</taxon>
        <taxon>Panagrolaimoidea</taxon>
        <taxon>Panagrolaimidae</taxon>
        <taxon>Panagrolaimus</taxon>
    </lineage>
</organism>
<dbReference type="GO" id="GO:0016020">
    <property type="term" value="C:membrane"/>
    <property type="evidence" value="ECO:0007669"/>
    <property type="project" value="UniProtKB-SubCell"/>
</dbReference>
<evidence type="ECO:0000256" key="4">
    <source>
        <dbReference type="ARBA" id="ARBA00023136"/>
    </source>
</evidence>
<evidence type="ECO:0000256" key="3">
    <source>
        <dbReference type="ARBA" id="ARBA00022989"/>
    </source>
</evidence>
<dbReference type="AlphaFoldDB" id="A0A914QU04"/>
<keyword evidence="4" id="KW-0472">Membrane</keyword>
<protein>
    <submittedName>
        <fullName evidence="6">Uncharacterized protein</fullName>
    </submittedName>
</protein>
<reference evidence="6" key="1">
    <citation type="submission" date="2022-11" db="UniProtKB">
        <authorList>
            <consortium name="WormBaseParasite"/>
        </authorList>
    </citation>
    <scope>IDENTIFICATION</scope>
</reference>
<dbReference type="WBParaSite" id="PDA_v2.g7422.t1">
    <property type="protein sequence ID" value="PDA_v2.g7422.t1"/>
    <property type="gene ID" value="PDA_v2.g7422"/>
</dbReference>
<keyword evidence="3" id="KW-1133">Transmembrane helix</keyword>
<dbReference type="PANTHER" id="PTHR17920">
    <property type="entry name" value="TRANSMEMBRANE AND COILED-COIL DOMAIN-CONTAINING PROTEIN 4 TMCO4"/>
    <property type="match status" value="1"/>
</dbReference>
<keyword evidence="5" id="KW-1185">Reference proteome</keyword>
<dbReference type="Pfam" id="PF05277">
    <property type="entry name" value="DUF726"/>
    <property type="match status" value="1"/>
</dbReference>
<evidence type="ECO:0000313" key="6">
    <source>
        <dbReference type="WBParaSite" id="PDA_v2.g7422.t1"/>
    </source>
</evidence>
<proteinExistence type="predicted"/>
<dbReference type="InterPro" id="IPR007941">
    <property type="entry name" value="DUF726"/>
</dbReference>
<keyword evidence="2" id="KW-0812">Transmembrane</keyword>
<dbReference type="PANTHER" id="PTHR17920:SF3">
    <property type="entry name" value="TRANSMEMBRANE AND COILED-COIL DOMAIN-CONTAINING PROTEIN 4"/>
    <property type="match status" value="1"/>
</dbReference>
<evidence type="ECO:0000256" key="1">
    <source>
        <dbReference type="ARBA" id="ARBA00004141"/>
    </source>
</evidence>
<sequence length="114" mass="12873">MSNRQTCLGISEDVVLLGAPATASAKQWEQMCMVVGGRIINGYYSIDWLLRLLYRTMDVQFTIAGTGPVQSKTETKILNFNLLHIIKGHLDYSRKLTEVLEAVRIKVSAFKRIK</sequence>
<name>A0A914QU04_9BILA</name>
<dbReference type="Proteomes" id="UP000887578">
    <property type="component" value="Unplaced"/>
</dbReference>
<accession>A0A914QU04</accession>